<protein>
    <submittedName>
        <fullName evidence="7">Glycosyl transferase family 2</fullName>
    </submittedName>
</protein>
<name>A0A916J465_9PROT</name>
<sequence length="293" mass="33372">MKASIIIRTYNEARHLPDLLKGIRSQVSPGVESEVVVVDSGSTDQTLDIAKHYDCNIEHIRKEDFSFGRSLNLGCASASGDALVIVSGHCIPANDNWLANIVAPLADGRVVLVYGRQIGNGTSRFSECRIFEKYFPPASQVPQEGFFCNNANSAILRSVWQQNPFDESLTGLEDMHFAKQLTSKGMAIGYVADAVVQHLHDETWSRIKNRFEREAIALQYIMPEVHLSFSDFLRYTCTSIFHDCGEAIQSGQFIKYAPEIVMYRISQYWGSYRGNHYHRKISRQRKERYFYPR</sequence>
<reference evidence="7" key="1">
    <citation type="submission" date="2021-04" db="EMBL/GenBank/DDBJ databases">
        <authorList>
            <person name="Hornung B."/>
        </authorList>
    </citation>
    <scope>NUCLEOTIDE SEQUENCE</scope>
    <source>
        <strain evidence="7">G5G6</strain>
    </source>
</reference>
<evidence type="ECO:0000256" key="2">
    <source>
        <dbReference type="ARBA" id="ARBA00006739"/>
    </source>
</evidence>
<dbReference type="RefSeq" id="WP_220636217.1">
    <property type="nucleotide sequence ID" value="NZ_CAJQUM010000001.1"/>
</dbReference>
<dbReference type="GO" id="GO:0016757">
    <property type="term" value="F:glycosyltransferase activity"/>
    <property type="evidence" value="ECO:0007669"/>
    <property type="project" value="UniProtKB-KW"/>
</dbReference>
<organism evidence="7 8">
    <name type="scientific">Georgfuchsia toluolica</name>
    <dbReference type="NCBI Taxonomy" id="424218"/>
    <lineage>
        <taxon>Bacteria</taxon>
        <taxon>Pseudomonadati</taxon>
        <taxon>Pseudomonadota</taxon>
        <taxon>Betaproteobacteria</taxon>
        <taxon>Nitrosomonadales</taxon>
        <taxon>Sterolibacteriaceae</taxon>
        <taxon>Georgfuchsia</taxon>
    </lineage>
</organism>
<comment type="similarity">
    <text evidence="2">Belongs to the glycosyltransferase 2 family.</text>
</comment>
<accession>A0A916J465</accession>
<evidence type="ECO:0000259" key="6">
    <source>
        <dbReference type="Pfam" id="PF00535"/>
    </source>
</evidence>
<comment type="caution">
    <text evidence="7">The sequence shown here is derived from an EMBL/GenBank/DDBJ whole genome shotgun (WGS) entry which is preliminary data.</text>
</comment>
<keyword evidence="4 7" id="KW-0808">Transferase</keyword>
<dbReference type="SUPFAM" id="SSF53448">
    <property type="entry name" value="Nucleotide-diphospho-sugar transferases"/>
    <property type="match status" value="1"/>
</dbReference>
<keyword evidence="8" id="KW-1185">Reference proteome</keyword>
<gene>
    <name evidence="7" type="ORF">GTOL_12242</name>
</gene>
<dbReference type="AlphaFoldDB" id="A0A916J465"/>
<dbReference type="PANTHER" id="PTHR48090">
    <property type="entry name" value="UNDECAPRENYL-PHOSPHATE 4-DEOXY-4-FORMAMIDO-L-ARABINOSE TRANSFERASE-RELATED"/>
    <property type="match status" value="1"/>
</dbReference>
<evidence type="ECO:0000256" key="5">
    <source>
        <dbReference type="ARBA" id="ARBA00022842"/>
    </source>
</evidence>
<feature type="domain" description="Glycosyltransferase 2-like" evidence="6">
    <location>
        <begin position="4"/>
        <end position="125"/>
    </location>
</feature>
<evidence type="ECO:0000256" key="1">
    <source>
        <dbReference type="ARBA" id="ARBA00001946"/>
    </source>
</evidence>
<comment type="cofactor">
    <cofactor evidence="1">
        <name>Mg(2+)</name>
        <dbReference type="ChEBI" id="CHEBI:18420"/>
    </cofactor>
</comment>
<dbReference type="Pfam" id="PF00535">
    <property type="entry name" value="Glycos_transf_2"/>
    <property type="match status" value="1"/>
</dbReference>
<dbReference type="InterPro" id="IPR050256">
    <property type="entry name" value="Glycosyltransferase_2"/>
</dbReference>
<evidence type="ECO:0000313" key="8">
    <source>
        <dbReference type="Proteomes" id="UP000742786"/>
    </source>
</evidence>
<evidence type="ECO:0000256" key="4">
    <source>
        <dbReference type="ARBA" id="ARBA00022679"/>
    </source>
</evidence>
<dbReference type="EMBL" id="CAJQUM010000001">
    <property type="protein sequence ID" value="CAG4884359.1"/>
    <property type="molecule type" value="Genomic_DNA"/>
</dbReference>
<dbReference type="InterPro" id="IPR001173">
    <property type="entry name" value="Glyco_trans_2-like"/>
</dbReference>
<evidence type="ECO:0000256" key="3">
    <source>
        <dbReference type="ARBA" id="ARBA00022676"/>
    </source>
</evidence>
<keyword evidence="5" id="KW-0460">Magnesium</keyword>
<dbReference type="Gene3D" id="3.90.550.10">
    <property type="entry name" value="Spore Coat Polysaccharide Biosynthesis Protein SpsA, Chain A"/>
    <property type="match status" value="1"/>
</dbReference>
<dbReference type="Proteomes" id="UP000742786">
    <property type="component" value="Unassembled WGS sequence"/>
</dbReference>
<evidence type="ECO:0000313" key="7">
    <source>
        <dbReference type="EMBL" id="CAG4884359.1"/>
    </source>
</evidence>
<dbReference type="InterPro" id="IPR029044">
    <property type="entry name" value="Nucleotide-diphossugar_trans"/>
</dbReference>
<proteinExistence type="inferred from homology"/>
<keyword evidence="3" id="KW-0328">Glycosyltransferase</keyword>
<dbReference type="PANTHER" id="PTHR48090:SF10">
    <property type="entry name" value="GLUCOSYL-3-PHOSPHOGLYCERATE SYNTHASE"/>
    <property type="match status" value="1"/>
</dbReference>